<gene>
    <name evidence="6" type="ORF">SSPSH_002002</name>
</gene>
<dbReference type="InterPro" id="IPR013216">
    <property type="entry name" value="Methyltransf_11"/>
</dbReference>
<organism evidence="6 7">
    <name type="scientific">Salinisphaera shabanensis E1L3A</name>
    <dbReference type="NCBI Taxonomy" id="1033802"/>
    <lineage>
        <taxon>Bacteria</taxon>
        <taxon>Pseudomonadati</taxon>
        <taxon>Pseudomonadota</taxon>
        <taxon>Gammaproteobacteria</taxon>
        <taxon>Salinisphaerales</taxon>
        <taxon>Salinisphaeraceae</taxon>
        <taxon>Salinisphaera</taxon>
    </lineage>
</organism>
<name>U2FYD2_9GAMM</name>
<keyword evidence="2 6" id="KW-0808">Transferase</keyword>
<dbReference type="GO" id="GO:0019286">
    <property type="term" value="P:glycine betaine biosynthetic process from glycine"/>
    <property type="evidence" value="ECO:0007669"/>
    <property type="project" value="UniProtKB-ARBA"/>
</dbReference>
<dbReference type="SUPFAM" id="SSF53335">
    <property type="entry name" value="S-adenosyl-L-methionine-dependent methyltransferases"/>
    <property type="match status" value="1"/>
</dbReference>
<keyword evidence="3" id="KW-0949">S-adenosyl-L-methionine</keyword>
<comment type="pathway">
    <text evidence="4">Amine and polyamine biosynthesis; betaine biosynthesis via glycine pathway; betaine from glycine: step 3/3.</text>
</comment>
<feature type="domain" description="Methyltransferase type 11" evidence="5">
    <location>
        <begin position="70"/>
        <end position="168"/>
    </location>
</feature>
<dbReference type="OrthoDB" id="529208at2"/>
<evidence type="ECO:0000256" key="3">
    <source>
        <dbReference type="ARBA" id="ARBA00022691"/>
    </source>
</evidence>
<dbReference type="InterPro" id="IPR050447">
    <property type="entry name" value="Erg6_SMT_methyltransf"/>
</dbReference>
<dbReference type="InterPro" id="IPR029063">
    <property type="entry name" value="SAM-dependent_MTases_sf"/>
</dbReference>
<evidence type="ECO:0000313" key="6">
    <source>
        <dbReference type="EMBL" id="ERJ19163.1"/>
    </source>
</evidence>
<dbReference type="GO" id="GO:0032259">
    <property type="term" value="P:methylation"/>
    <property type="evidence" value="ECO:0007669"/>
    <property type="project" value="UniProtKB-KW"/>
</dbReference>
<protein>
    <submittedName>
        <fullName evidence="6">Methyltransferase-related protein</fullName>
        <ecNumber evidence="6">2.1.1.144</ecNumber>
    </submittedName>
</protein>
<evidence type="ECO:0000259" key="5">
    <source>
        <dbReference type="Pfam" id="PF08241"/>
    </source>
</evidence>
<dbReference type="STRING" id="1033802.SSPSH_002002"/>
<dbReference type="PANTHER" id="PTHR44068">
    <property type="entry name" value="ZGC:194242"/>
    <property type="match status" value="1"/>
</dbReference>
<accession>U2FYD2</accession>
<reference evidence="6 7" key="1">
    <citation type="journal article" date="2011" name="J. Bacteriol.">
        <title>Genome sequence of Salinisphaera shabanensis, a gammaproteobacterium from the harsh, variable environment of the brine-seawater interface of the Shaban Deep in the Red Sea.</title>
        <authorList>
            <person name="Antunes A."/>
            <person name="Alam I."/>
            <person name="Bajic V.B."/>
            <person name="Stingl U."/>
        </authorList>
    </citation>
    <scope>NUCLEOTIDE SEQUENCE [LARGE SCALE GENOMIC DNA]</scope>
    <source>
        <strain evidence="6 7">E1L3A</strain>
    </source>
</reference>
<comment type="caution">
    <text evidence="6">The sequence shown here is derived from an EMBL/GenBank/DDBJ whole genome shotgun (WGS) entry which is preliminary data.</text>
</comment>
<evidence type="ECO:0000256" key="4">
    <source>
        <dbReference type="ARBA" id="ARBA00060542"/>
    </source>
</evidence>
<dbReference type="Proteomes" id="UP000006242">
    <property type="component" value="Unassembled WGS sequence"/>
</dbReference>
<dbReference type="AlphaFoldDB" id="U2FYD2"/>
<evidence type="ECO:0000256" key="2">
    <source>
        <dbReference type="ARBA" id="ARBA00022679"/>
    </source>
</evidence>
<dbReference type="EC" id="2.1.1.144" evidence="6"/>
<keyword evidence="1 6" id="KW-0489">Methyltransferase</keyword>
<dbReference type="GO" id="GO:0052729">
    <property type="term" value="F:dimethylglycine N-methyltransferase activity"/>
    <property type="evidence" value="ECO:0007669"/>
    <property type="project" value="UniProtKB-ARBA"/>
</dbReference>
<dbReference type="RefSeq" id="WP_006912737.1">
    <property type="nucleotide sequence ID" value="NZ_AFNV02000012.1"/>
</dbReference>
<keyword evidence="7" id="KW-1185">Reference proteome</keyword>
<dbReference type="EMBL" id="AFNV02000012">
    <property type="protein sequence ID" value="ERJ19163.1"/>
    <property type="molecule type" value="Genomic_DNA"/>
</dbReference>
<proteinExistence type="predicted"/>
<evidence type="ECO:0000256" key="1">
    <source>
        <dbReference type="ARBA" id="ARBA00022603"/>
    </source>
</evidence>
<dbReference type="FunFam" id="3.40.50.150:FF:000461">
    <property type="entry name" value="Sarcosine/dimethylglycine N-methyltransferase"/>
    <property type="match status" value="1"/>
</dbReference>
<dbReference type="GO" id="GO:0030798">
    <property type="term" value="F:trans-aconitate 2-methyltransferase activity"/>
    <property type="evidence" value="ECO:0007669"/>
    <property type="project" value="UniProtKB-EC"/>
</dbReference>
<dbReference type="eggNOG" id="COG2230">
    <property type="taxonomic scope" value="Bacteria"/>
</dbReference>
<reference evidence="6 7" key="2">
    <citation type="journal article" date="2013" name="PLoS ONE">
        <title>INDIGO - INtegrated Data Warehouse of MIcrobial GenOmes with Examples from the Red Sea Extremophiles.</title>
        <authorList>
            <person name="Alam I."/>
            <person name="Antunes A."/>
            <person name="Kamau A.A."/>
            <person name="Ba Alawi W."/>
            <person name="Kalkatawi M."/>
            <person name="Stingl U."/>
            <person name="Bajic V.B."/>
        </authorList>
    </citation>
    <scope>NUCLEOTIDE SEQUENCE [LARGE SCALE GENOMIC DNA]</scope>
    <source>
        <strain evidence="6 7">E1L3A</strain>
    </source>
</reference>
<dbReference type="Pfam" id="PF08241">
    <property type="entry name" value="Methyltransf_11"/>
    <property type="match status" value="1"/>
</dbReference>
<dbReference type="PANTHER" id="PTHR44068:SF11">
    <property type="entry name" value="GERANYL DIPHOSPHATE 2-C-METHYLTRANSFERASE"/>
    <property type="match status" value="1"/>
</dbReference>
<dbReference type="Gene3D" id="3.40.50.150">
    <property type="entry name" value="Vaccinia Virus protein VP39"/>
    <property type="match status" value="1"/>
</dbReference>
<dbReference type="CDD" id="cd02440">
    <property type="entry name" value="AdoMet_MTases"/>
    <property type="match status" value="1"/>
</dbReference>
<sequence>MTQYSEAVRTAQAYYNSDDAENFYSRLWGGEDIHIGLYGSDSEAVVDASHRTVEHMCDLLGPALDGATVLDIGGGYGGSARYIAQHHNADVVSLNLSEVQNERARRKNAERGLDQRVSIVDGDFENIPFDEGHFDIVWSQDAMLHSGNRERVLDEVARVLKAGGTFIFTDPMQADDCPDGVLQPVLDRIQLETMGSPDFYTQALQQRGFTRREFEDHTGQIPRHYGGIHDTLVEREAELRDSAISNAYIANMKTGLLHWVDAGKAGHLAWGIMVFDKN</sequence>
<evidence type="ECO:0000313" key="7">
    <source>
        <dbReference type="Proteomes" id="UP000006242"/>
    </source>
</evidence>